<dbReference type="RefSeq" id="XP_070890604.1">
    <property type="nucleotide sequence ID" value="XM_071032093.1"/>
</dbReference>
<keyword evidence="5 7" id="KW-0808">Transferase</keyword>
<evidence type="ECO:0000313" key="10">
    <source>
        <dbReference type="Proteomes" id="UP001610432"/>
    </source>
</evidence>
<keyword evidence="6" id="KW-0663">Pyridoxal phosphate</keyword>
<dbReference type="InterPro" id="IPR004839">
    <property type="entry name" value="Aminotransferase_I/II_large"/>
</dbReference>
<dbReference type="PROSITE" id="PS00105">
    <property type="entry name" value="AA_TRANSFER_CLASS_1"/>
    <property type="match status" value="1"/>
</dbReference>
<dbReference type="Proteomes" id="UP001610432">
    <property type="component" value="Unassembled WGS sequence"/>
</dbReference>
<name>A0ABR4M4W1_9EURO</name>
<evidence type="ECO:0000259" key="8">
    <source>
        <dbReference type="Pfam" id="PF00155"/>
    </source>
</evidence>
<dbReference type="EC" id="2.6.1.1" evidence="7"/>
<evidence type="ECO:0000256" key="6">
    <source>
        <dbReference type="ARBA" id="ARBA00022898"/>
    </source>
</evidence>
<dbReference type="PANTHER" id="PTHR11879:SF20">
    <property type="entry name" value="ASPARTATE AMINOTRANSFERASE"/>
    <property type="match status" value="1"/>
</dbReference>
<feature type="domain" description="Aminotransferase class I/classII large" evidence="8">
    <location>
        <begin position="43"/>
        <end position="254"/>
    </location>
</feature>
<comment type="catalytic activity">
    <reaction evidence="7">
        <text>L-aspartate + 2-oxoglutarate = oxaloacetate + L-glutamate</text>
        <dbReference type="Rhea" id="RHEA:21824"/>
        <dbReference type="ChEBI" id="CHEBI:16452"/>
        <dbReference type="ChEBI" id="CHEBI:16810"/>
        <dbReference type="ChEBI" id="CHEBI:29985"/>
        <dbReference type="ChEBI" id="CHEBI:29991"/>
        <dbReference type="EC" id="2.6.1.1"/>
    </reaction>
</comment>
<comment type="caution">
    <text evidence="9">The sequence shown here is derived from an EMBL/GenBank/DDBJ whole genome shotgun (WGS) entry which is preliminary data.</text>
</comment>
<dbReference type="CDD" id="cd00609">
    <property type="entry name" value="AAT_like"/>
    <property type="match status" value="1"/>
</dbReference>
<accession>A0ABR4M4W1</accession>
<keyword evidence="10" id="KW-1185">Reference proteome</keyword>
<dbReference type="InterPro" id="IPR000796">
    <property type="entry name" value="Asp_trans"/>
</dbReference>
<protein>
    <recommendedName>
        <fullName evidence="7">Aspartate aminotransferase</fullName>
        <ecNumber evidence="7">2.6.1.1</ecNumber>
    </recommendedName>
</protein>
<dbReference type="InterPro" id="IPR004838">
    <property type="entry name" value="NHTrfase_class1_PyrdxlP-BS"/>
</dbReference>
<evidence type="ECO:0000313" key="9">
    <source>
        <dbReference type="EMBL" id="KAL2871625.1"/>
    </source>
</evidence>
<comment type="similarity">
    <text evidence="2">Belongs to the class-I pyridoxal-phosphate-dependent aminotransferase family.</text>
</comment>
<proteinExistence type="inferred from homology"/>
<dbReference type="GO" id="GO:0016740">
    <property type="term" value="F:transferase activity"/>
    <property type="evidence" value="ECO:0007669"/>
    <property type="project" value="UniProtKB-KW"/>
</dbReference>
<comment type="cofactor">
    <cofactor evidence="1">
        <name>pyridoxal 5'-phosphate</name>
        <dbReference type="ChEBI" id="CHEBI:597326"/>
    </cofactor>
</comment>
<evidence type="ECO:0000256" key="7">
    <source>
        <dbReference type="RuleBase" id="RU000480"/>
    </source>
</evidence>
<comment type="subunit">
    <text evidence="3 7">Homodimer.</text>
</comment>
<dbReference type="PANTHER" id="PTHR11879">
    <property type="entry name" value="ASPARTATE AMINOTRANSFERASE"/>
    <property type="match status" value="1"/>
</dbReference>
<gene>
    <name evidence="9" type="ORF">BJX67DRAFT_377375</name>
</gene>
<dbReference type="InterPro" id="IPR015424">
    <property type="entry name" value="PyrdxlP-dep_Trfase"/>
</dbReference>
<evidence type="ECO:0000256" key="2">
    <source>
        <dbReference type="ARBA" id="ARBA00007441"/>
    </source>
</evidence>
<evidence type="ECO:0000256" key="5">
    <source>
        <dbReference type="ARBA" id="ARBA00022679"/>
    </source>
</evidence>
<sequence>MPKPQPELLPWVPMVTTYAMACCHFARVRFCDGCQLATDLQAKASLGETTHEYLDIAGSPIFNSQAKEPIFGPLMPGLQSNLASIQTVSGTGANHLAGPFLARYLCPTRVFIPAQTWINHRSIWEVAGVPVAEYPYYSSATKTLDLAGMLNALATANTNDVVVLQACAHNPTGVDLSQSQWRQVADLVRRKSLFVVFDGAYQGFAPGDVNGDAWAVRHFTENILASESTTHPGMCVAQSFSKNFGLYGERVGALHLVVPPHLSAEGVQVTFSLQR</sequence>
<dbReference type="PRINTS" id="PR00799">
    <property type="entry name" value="TRANSAMINASE"/>
</dbReference>
<reference evidence="9 10" key="1">
    <citation type="submission" date="2024-07" db="EMBL/GenBank/DDBJ databases">
        <title>Section-level genome sequencing and comparative genomics of Aspergillus sections Usti and Cavernicolus.</title>
        <authorList>
            <consortium name="Lawrence Berkeley National Laboratory"/>
            <person name="Nybo J.L."/>
            <person name="Vesth T.C."/>
            <person name="Theobald S."/>
            <person name="Frisvad J.C."/>
            <person name="Larsen T.O."/>
            <person name="Kjaerboelling I."/>
            <person name="Rothschild-Mancinelli K."/>
            <person name="Lyhne E.K."/>
            <person name="Kogle M.E."/>
            <person name="Barry K."/>
            <person name="Clum A."/>
            <person name="Na H."/>
            <person name="Ledsgaard L."/>
            <person name="Lin J."/>
            <person name="Lipzen A."/>
            <person name="Kuo A."/>
            <person name="Riley R."/>
            <person name="Mondo S."/>
            <person name="Labutti K."/>
            <person name="Haridas S."/>
            <person name="Pangalinan J."/>
            <person name="Salamov A.A."/>
            <person name="Simmons B.A."/>
            <person name="Magnuson J.K."/>
            <person name="Chen J."/>
            <person name="Drula E."/>
            <person name="Henrissat B."/>
            <person name="Wiebenga A."/>
            <person name="Lubbers R.J."/>
            <person name="Gomes A.C."/>
            <person name="Macurrencykelacurrency M.R."/>
            <person name="Stajich J."/>
            <person name="Grigoriev I.V."/>
            <person name="Mortensen U.H."/>
            <person name="De Vries R.P."/>
            <person name="Baker S.E."/>
            <person name="Andersen M.R."/>
        </authorList>
    </citation>
    <scope>NUCLEOTIDE SEQUENCE [LARGE SCALE GENOMIC DNA]</scope>
    <source>
        <strain evidence="9 10">CBS 449.75</strain>
    </source>
</reference>
<dbReference type="InterPro" id="IPR015421">
    <property type="entry name" value="PyrdxlP-dep_Trfase_major"/>
</dbReference>
<dbReference type="Pfam" id="PF00155">
    <property type="entry name" value="Aminotran_1_2"/>
    <property type="match status" value="1"/>
</dbReference>
<evidence type="ECO:0000256" key="4">
    <source>
        <dbReference type="ARBA" id="ARBA00022576"/>
    </source>
</evidence>
<evidence type="ECO:0000256" key="3">
    <source>
        <dbReference type="ARBA" id="ARBA00011738"/>
    </source>
</evidence>
<comment type="miscellaneous">
    <text evidence="7">In eukaryotes there are cytoplasmic, mitochondrial and chloroplastic isozymes.</text>
</comment>
<dbReference type="EMBL" id="JBFXLQ010000003">
    <property type="protein sequence ID" value="KAL2871625.1"/>
    <property type="molecule type" value="Genomic_DNA"/>
</dbReference>
<dbReference type="SUPFAM" id="SSF53383">
    <property type="entry name" value="PLP-dependent transferases"/>
    <property type="match status" value="1"/>
</dbReference>
<dbReference type="Gene3D" id="3.40.640.10">
    <property type="entry name" value="Type I PLP-dependent aspartate aminotransferase-like (Major domain)"/>
    <property type="match status" value="1"/>
</dbReference>
<evidence type="ECO:0000256" key="1">
    <source>
        <dbReference type="ARBA" id="ARBA00001933"/>
    </source>
</evidence>
<organism evidence="9 10">
    <name type="scientific">Aspergillus lucknowensis</name>
    <dbReference type="NCBI Taxonomy" id="176173"/>
    <lineage>
        <taxon>Eukaryota</taxon>
        <taxon>Fungi</taxon>
        <taxon>Dikarya</taxon>
        <taxon>Ascomycota</taxon>
        <taxon>Pezizomycotina</taxon>
        <taxon>Eurotiomycetes</taxon>
        <taxon>Eurotiomycetidae</taxon>
        <taxon>Eurotiales</taxon>
        <taxon>Aspergillaceae</taxon>
        <taxon>Aspergillus</taxon>
        <taxon>Aspergillus subgen. Nidulantes</taxon>
    </lineage>
</organism>
<dbReference type="GeneID" id="98147165"/>
<keyword evidence="4 7" id="KW-0032">Aminotransferase</keyword>